<accession>A0A327ZP16</accession>
<dbReference type="Gene3D" id="3.30.70.1410">
    <property type="entry name" value="yhjk (haloacid dehalogenase-like hydrolase protein) domain"/>
    <property type="match status" value="1"/>
</dbReference>
<gene>
    <name evidence="4" type="ORF">BHU61_10860</name>
</gene>
<dbReference type="PANTHER" id="PTHR10000:SF57">
    <property type="entry name" value="KANOSAMINE-6-PHOSPHATE PHOSPHATASE"/>
    <property type="match status" value="1"/>
</dbReference>
<sequence length="270" mass="31328">MKSLHFPENVEYLICSDFDETFFAHDLSNPEDVLALDAFLEQNVVAKRILFGIISASTKEMIEACFEKGNYRHYPHFISTNSGTEIYYVKNNRLIRDETYHNKFQQLNFDKSVILNIEEQLKQQNIDLITQIPFENAPFSRNYYYRSLGDLDTENIDLIKATGKKHNFIVNVSKCNPKIGDPENHYDVDFYPSIAGKHAVVQYLMEKFNVDKDHTFAFGDSGNDLLMLNSVKHGYLVSNATEEAKSKYKHHTNSPYNRGILEGLQHYFKE</sequence>
<evidence type="ECO:0000256" key="2">
    <source>
        <dbReference type="ARBA" id="ARBA00022801"/>
    </source>
</evidence>
<dbReference type="AlphaFoldDB" id="A0A327ZP16"/>
<dbReference type="InterPro" id="IPR006379">
    <property type="entry name" value="HAD-SF_hydro_IIB"/>
</dbReference>
<comment type="caution">
    <text evidence="4">The sequence shown here is derived from an EMBL/GenBank/DDBJ whole genome shotgun (WGS) entry which is preliminary data.</text>
</comment>
<comment type="similarity">
    <text evidence="1">Belongs to the HAD-like hydrolase superfamily.</text>
</comment>
<keyword evidence="5" id="KW-1185">Reference proteome</keyword>
<dbReference type="PANTHER" id="PTHR10000">
    <property type="entry name" value="PHOSPHOSERINE PHOSPHATASE"/>
    <property type="match status" value="1"/>
</dbReference>
<reference evidence="4 5" key="1">
    <citation type="journal article" date="2018" name="Front. Microbiol.">
        <title>Description and Comparative Genomics of Macrococcus caseolyticus subsp. hominis subsp. nov., Macrococcus goetzii sp. nov., Macrococcus epidermidis sp. nov., and Macrococcus bohemicus sp. nov., Novel Macrococci From Human Clinical Material With Virulence Potential and Suspected Uptake of Foreign DNA by Natural Transformation.</title>
        <authorList>
            <person name="Maslanova I."/>
            <person name="Wertheimer Z."/>
            <person name="Sedlacek I."/>
            <person name="Svec P."/>
            <person name="Indrakova A."/>
            <person name="Kovarovic V."/>
            <person name="Schumann P."/>
            <person name="Sproer C."/>
            <person name="Kralova S."/>
            <person name="Sedo O."/>
            <person name="Kristofova L."/>
            <person name="Vrbovska V."/>
            <person name="Fuzik T."/>
            <person name="Petras P."/>
            <person name="Zdrahal Z."/>
            <person name="Ruzickova V."/>
            <person name="Doskar J."/>
            <person name="Pantucek R."/>
        </authorList>
    </citation>
    <scope>NUCLEOTIDE SEQUENCE [LARGE SCALE GENOMIC DNA]</scope>
    <source>
        <strain evidence="4 5">01/688</strain>
    </source>
</reference>
<dbReference type="Pfam" id="PF05116">
    <property type="entry name" value="S6PP"/>
    <property type="match status" value="1"/>
</dbReference>
<dbReference type="SUPFAM" id="SSF56784">
    <property type="entry name" value="HAD-like"/>
    <property type="match status" value="1"/>
</dbReference>
<dbReference type="GO" id="GO:0000287">
    <property type="term" value="F:magnesium ion binding"/>
    <property type="evidence" value="ECO:0007669"/>
    <property type="project" value="TreeGrafter"/>
</dbReference>
<dbReference type="GO" id="GO:0005829">
    <property type="term" value="C:cytosol"/>
    <property type="evidence" value="ECO:0007669"/>
    <property type="project" value="TreeGrafter"/>
</dbReference>
<dbReference type="SFLD" id="SFLDG01140">
    <property type="entry name" value="C2.B:_Phosphomannomutase_and_P"/>
    <property type="match status" value="1"/>
</dbReference>
<dbReference type="GO" id="GO:0016791">
    <property type="term" value="F:phosphatase activity"/>
    <property type="evidence" value="ECO:0007669"/>
    <property type="project" value="UniProtKB-ARBA"/>
</dbReference>
<keyword evidence="2" id="KW-0378">Hydrolase</keyword>
<dbReference type="SFLD" id="SFLDS00003">
    <property type="entry name" value="Haloacid_Dehalogenase"/>
    <property type="match status" value="1"/>
</dbReference>
<dbReference type="Proteomes" id="UP000249808">
    <property type="component" value="Unassembled WGS sequence"/>
</dbReference>
<organism evidence="4 5">
    <name type="scientific">Macrococcus epidermidis</name>
    <dbReference type="NCBI Taxonomy" id="1902580"/>
    <lineage>
        <taxon>Bacteria</taxon>
        <taxon>Bacillati</taxon>
        <taxon>Bacillota</taxon>
        <taxon>Bacilli</taxon>
        <taxon>Bacillales</taxon>
        <taxon>Staphylococcaceae</taxon>
        <taxon>Macrococcus</taxon>
    </lineage>
</organism>
<dbReference type="InterPro" id="IPR023214">
    <property type="entry name" value="HAD_sf"/>
</dbReference>
<protein>
    <recommendedName>
        <fullName evidence="3">Sucrose phosphatase-like domain-containing protein</fullName>
    </recommendedName>
</protein>
<evidence type="ECO:0000313" key="5">
    <source>
        <dbReference type="Proteomes" id="UP000249808"/>
    </source>
</evidence>
<name>A0A327ZP16_9STAP</name>
<dbReference type="InterPro" id="IPR036412">
    <property type="entry name" value="HAD-like_sf"/>
</dbReference>
<dbReference type="RefSeq" id="WP_111716807.1">
    <property type="nucleotide sequence ID" value="NZ_JBHSSR010000016.1"/>
</dbReference>
<evidence type="ECO:0000313" key="4">
    <source>
        <dbReference type="EMBL" id="RAK44039.1"/>
    </source>
</evidence>
<dbReference type="NCBIfam" id="TIGR01484">
    <property type="entry name" value="HAD-SF-IIB"/>
    <property type="match status" value="1"/>
</dbReference>
<evidence type="ECO:0000256" key="1">
    <source>
        <dbReference type="ARBA" id="ARBA00007958"/>
    </source>
</evidence>
<dbReference type="EMBL" id="PZJH01000006">
    <property type="protein sequence ID" value="RAK44039.1"/>
    <property type="molecule type" value="Genomic_DNA"/>
</dbReference>
<proteinExistence type="inferred from homology"/>
<dbReference type="InterPro" id="IPR006380">
    <property type="entry name" value="SPP-like_dom"/>
</dbReference>
<feature type="domain" description="Sucrose phosphatase-like" evidence="3">
    <location>
        <begin position="12"/>
        <end position="267"/>
    </location>
</feature>
<evidence type="ECO:0000259" key="3">
    <source>
        <dbReference type="Pfam" id="PF05116"/>
    </source>
</evidence>
<dbReference type="SFLD" id="SFLDG01141">
    <property type="entry name" value="C2.B.1:_Sucrose_Phosphatase_Li"/>
    <property type="match status" value="1"/>
</dbReference>
<dbReference type="Gene3D" id="3.40.50.1000">
    <property type="entry name" value="HAD superfamily/HAD-like"/>
    <property type="match status" value="1"/>
</dbReference>